<gene>
    <name evidence="6" type="primary">flgI</name>
    <name evidence="7" type="ORF">K6753_14195</name>
</gene>
<evidence type="ECO:0000313" key="8">
    <source>
        <dbReference type="Proteomes" id="UP001430954"/>
    </source>
</evidence>
<organism evidence="7 8">
    <name type="scientific">Novilysobacter selenitireducens</name>
    <dbReference type="NCBI Taxonomy" id="2872639"/>
    <lineage>
        <taxon>Bacteria</taxon>
        <taxon>Pseudomonadati</taxon>
        <taxon>Pseudomonadota</taxon>
        <taxon>Gammaproteobacteria</taxon>
        <taxon>Lysobacterales</taxon>
        <taxon>Lysobacteraceae</taxon>
        <taxon>Novilysobacter</taxon>
    </lineage>
</organism>
<keyword evidence="7" id="KW-0966">Cell projection</keyword>
<evidence type="ECO:0000256" key="4">
    <source>
        <dbReference type="ARBA" id="ARBA00022729"/>
    </source>
</evidence>
<sequence length="383" mass="38639" precursor="true">MGRTRDRTSDARRPGCASLTRATRAIAAVALFAVASSASAERIKDLAQVAGVRGNQLVGYGLVVGLDGSGDRTSQTPFTVQSLKNMLDQLGVTIPPGVNPQLKNVAAVAIHAELPAYAKPGQTIDVSVSSIGNAGSLRGGSLLMAPLKGIDGEVYAIAQGNLVVSGFGASGRDGSRISVNAPNSGSIPNGAIVERAVAGGPSGGPVLLNLHEFDFSTAASIVSAIDRAFGPGRARALDGVTIEVTPPPGDRISFLSALEGLQVAPGVAAAKVIVNARTGTVVMGGQVTVLPAAVAHGSLTVSIVENLQVDQPGAFANGVTTVTPQSTIEATQEGSRMFMFEGGTSLEAIVRAVNAVGAAPGDIVAILEALKRAGSLRAELEVI</sequence>
<name>A0ABS7T9W7_9GAMM</name>
<comment type="subunit">
    <text evidence="6">The basal body constitutes a major portion of the flagellar organelle and consists of four rings (L,P,S, and M) mounted on a central rod.</text>
</comment>
<reference evidence="7 8" key="1">
    <citation type="submission" date="2021-09" db="EMBL/GenBank/DDBJ databases">
        <title>Lysobacter sp. 13A isolated from the river sediment.</title>
        <authorList>
            <person name="Liu H."/>
            <person name="Li S."/>
            <person name="Mao S."/>
        </authorList>
    </citation>
    <scope>NUCLEOTIDE SEQUENCE [LARGE SCALE GENOMIC DNA]</scope>
    <source>
        <strain evidence="7 8">13A</strain>
    </source>
</reference>
<dbReference type="PANTHER" id="PTHR30381">
    <property type="entry name" value="FLAGELLAR P-RING PERIPLASMIC PROTEIN FLGI"/>
    <property type="match status" value="1"/>
</dbReference>
<comment type="caution">
    <text evidence="7">The sequence shown here is derived from an EMBL/GenBank/DDBJ whole genome shotgun (WGS) entry which is preliminary data.</text>
</comment>
<evidence type="ECO:0000313" key="7">
    <source>
        <dbReference type="EMBL" id="MBZ4040684.1"/>
    </source>
</evidence>
<feature type="chain" id="PRO_5044916729" description="Flagellar P-ring protein" evidence="6">
    <location>
        <begin position="41"/>
        <end position="383"/>
    </location>
</feature>
<dbReference type="EMBL" id="JAINZW010000010">
    <property type="protein sequence ID" value="MBZ4040684.1"/>
    <property type="molecule type" value="Genomic_DNA"/>
</dbReference>
<evidence type="ECO:0000256" key="3">
    <source>
        <dbReference type="ARBA" id="ARBA00008994"/>
    </source>
</evidence>
<accession>A0ABS7T9W7</accession>
<dbReference type="Pfam" id="PF02119">
    <property type="entry name" value="FlgI"/>
    <property type="match status" value="1"/>
</dbReference>
<keyword evidence="8" id="KW-1185">Reference proteome</keyword>
<proteinExistence type="inferred from homology"/>
<dbReference type="NCBIfam" id="NF003676">
    <property type="entry name" value="PRK05303.1"/>
    <property type="match status" value="1"/>
</dbReference>
<keyword evidence="7" id="KW-0969">Cilium</keyword>
<evidence type="ECO:0000256" key="1">
    <source>
        <dbReference type="ARBA" id="ARBA00002591"/>
    </source>
</evidence>
<feature type="signal peptide" evidence="6">
    <location>
        <begin position="1"/>
        <end position="40"/>
    </location>
</feature>
<evidence type="ECO:0000256" key="5">
    <source>
        <dbReference type="ARBA" id="ARBA00023143"/>
    </source>
</evidence>
<keyword evidence="5 6" id="KW-0975">Bacterial flagellum</keyword>
<comment type="subcellular location">
    <subcellularLocation>
        <location evidence="2 6">Bacterial flagellum basal body</location>
    </subcellularLocation>
</comment>
<dbReference type="Proteomes" id="UP001430954">
    <property type="component" value="Unassembled WGS sequence"/>
</dbReference>
<comment type="similarity">
    <text evidence="3 6">Belongs to the FlgI family.</text>
</comment>
<evidence type="ECO:0000256" key="2">
    <source>
        <dbReference type="ARBA" id="ARBA00004117"/>
    </source>
</evidence>
<keyword evidence="7" id="KW-0282">Flagellum</keyword>
<dbReference type="HAMAP" id="MF_00416">
    <property type="entry name" value="FlgI"/>
    <property type="match status" value="1"/>
</dbReference>
<evidence type="ECO:0000256" key="6">
    <source>
        <dbReference type="HAMAP-Rule" id="MF_00416"/>
    </source>
</evidence>
<dbReference type="PRINTS" id="PR01010">
    <property type="entry name" value="FLGPRINGFLGI"/>
</dbReference>
<protein>
    <recommendedName>
        <fullName evidence="6">Flagellar P-ring protein</fullName>
    </recommendedName>
    <alternativeName>
        <fullName evidence="6">Basal body P-ring protein</fullName>
    </alternativeName>
</protein>
<comment type="function">
    <text evidence="1 6">Assembles around the rod to form the L-ring and probably protects the motor/basal body from shearing forces during rotation.</text>
</comment>
<keyword evidence="4 6" id="KW-0732">Signal</keyword>
<dbReference type="PANTHER" id="PTHR30381:SF0">
    <property type="entry name" value="FLAGELLAR P-RING PROTEIN"/>
    <property type="match status" value="1"/>
</dbReference>
<dbReference type="InterPro" id="IPR001782">
    <property type="entry name" value="Flag_FlgI"/>
</dbReference>